<feature type="chain" id="PRO_5020975254" evidence="2">
    <location>
        <begin position="27"/>
        <end position="62"/>
    </location>
</feature>
<feature type="signal peptide" evidence="2">
    <location>
        <begin position="1"/>
        <end position="26"/>
    </location>
</feature>
<evidence type="ECO:0000256" key="2">
    <source>
        <dbReference type="SAM" id="SignalP"/>
    </source>
</evidence>
<dbReference type="AlphaFoldDB" id="A0A4Q2U432"/>
<reference evidence="3 4" key="1">
    <citation type="submission" date="2018-12" db="EMBL/GenBank/DDBJ databases">
        <authorList>
            <person name="Grouzdev D.S."/>
            <person name="Krutkina M.S."/>
        </authorList>
    </citation>
    <scope>NUCLEOTIDE SEQUENCE [LARGE SCALE GENOMIC DNA]</scope>
    <source>
        <strain evidence="3 4">RmlP026</strain>
    </source>
</reference>
<dbReference type="Proteomes" id="UP000290759">
    <property type="component" value="Unassembled WGS sequence"/>
</dbReference>
<gene>
    <name evidence="3" type="ORF">D3273_14370</name>
</gene>
<comment type="caution">
    <text evidence="3">The sequence shown here is derived from an EMBL/GenBank/DDBJ whole genome shotgun (WGS) entry which is preliminary data.</text>
</comment>
<sequence>MTTFKIAAAAALVLLPLAAVPMPALAASAHNSRLGADGPVSNNSAPTGMAARAKAMRQHKVR</sequence>
<keyword evidence="4" id="KW-1185">Reference proteome</keyword>
<dbReference type="EMBL" id="QYBB01000015">
    <property type="protein sequence ID" value="RYC31299.1"/>
    <property type="molecule type" value="Genomic_DNA"/>
</dbReference>
<evidence type="ECO:0000313" key="4">
    <source>
        <dbReference type="Proteomes" id="UP000290759"/>
    </source>
</evidence>
<evidence type="ECO:0000256" key="1">
    <source>
        <dbReference type="SAM" id="MobiDB-lite"/>
    </source>
</evidence>
<reference evidence="3 4" key="2">
    <citation type="submission" date="2019-02" db="EMBL/GenBank/DDBJ databases">
        <title>'Lichenibacterium ramalinii' gen. nov. sp. nov., 'Lichenibacterium minor' gen. nov. sp. nov.</title>
        <authorList>
            <person name="Pankratov T."/>
        </authorList>
    </citation>
    <scope>NUCLEOTIDE SEQUENCE [LARGE SCALE GENOMIC DNA]</scope>
    <source>
        <strain evidence="3 4">RmlP026</strain>
    </source>
</reference>
<protein>
    <submittedName>
        <fullName evidence="3">Uncharacterized protein</fullName>
    </submittedName>
</protein>
<evidence type="ECO:0000313" key="3">
    <source>
        <dbReference type="EMBL" id="RYC31299.1"/>
    </source>
</evidence>
<name>A0A4Q2U432_9HYPH</name>
<keyword evidence="2" id="KW-0732">Signal</keyword>
<feature type="region of interest" description="Disordered" evidence="1">
    <location>
        <begin position="32"/>
        <end position="62"/>
    </location>
</feature>
<dbReference type="RefSeq" id="WP_129227582.1">
    <property type="nucleotide sequence ID" value="NZ_QYBB01000015.1"/>
</dbReference>
<proteinExistence type="predicted"/>
<organism evidence="3 4">
    <name type="scientific">Lichenibacterium minor</name>
    <dbReference type="NCBI Taxonomy" id="2316528"/>
    <lineage>
        <taxon>Bacteria</taxon>
        <taxon>Pseudomonadati</taxon>
        <taxon>Pseudomonadota</taxon>
        <taxon>Alphaproteobacteria</taxon>
        <taxon>Hyphomicrobiales</taxon>
        <taxon>Lichenihabitantaceae</taxon>
        <taxon>Lichenibacterium</taxon>
    </lineage>
</organism>
<accession>A0A4Q2U432</accession>